<reference evidence="2 3" key="1">
    <citation type="submission" date="2021-12" db="EMBL/GenBank/DDBJ databases">
        <title>Genome sequence of Kibdelosporangium philippinense ATCC 49844.</title>
        <authorList>
            <person name="Fedorov E.A."/>
            <person name="Omeragic M."/>
            <person name="Shalygina K.F."/>
            <person name="Maclea K.S."/>
        </authorList>
    </citation>
    <scope>NUCLEOTIDE SEQUENCE [LARGE SCALE GENOMIC DNA]</scope>
    <source>
        <strain evidence="2 3">ATCC 49844</strain>
    </source>
</reference>
<dbReference type="Proteomes" id="UP001521150">
    <property type="component" value="Unassembled WGS sequence"/>
</dbReference>
<organism evidence="2 3">
    <name type="scientific">Kibdelosporangium philippinense</name>
    <dbReference type="NCBI Taxonomy" id="211113"/>
    <lineage>
        <taxon>Bacteria</taxon>
        <taxon>Bacillati</taxon>
        <taxon>Actinomycetota</taxon>
        <taxon>Actinomycetes</taxon>
        <taxon>Pseudonocardiales</taxon>
        <taxon>Pseudonocardiaceae</taxon>
        <taxon>Kibdelosporangium</taxon>
    </lineage>
</organism>
<evidence type="ECO:0000313" key="3">
    <source>
        <dbReference type="Proteomes" id="UP001521150"/>
    </source>
</evidence>
<evidence type="ECO:0000259" key="1">
    <source>
        <dbReference type="Pfam" id="PF00561"/>
    </source>
</evidence>
<dbReference type="InterPro" id="IPR029058">
    <property type="entry name" value="AB_hydrolase_fold"/>
</dbReference>
<dbReference type="InterPro" id="IPR000073">
    <property type="entry name" value="AB_hydrolase_1"/>
</dbReference>
<name>A0ABS8Z3D3_9PSEU</name>
<dbReference type="SUPFAM" id="SSF53474">
    <property type="entry name" value="alpha/beta-Hydrolases"/>
    <property type="match status" value="1"/>
</dbReference>
<dbReference type="PROSITE" id="PS51257">
    <property type="entry name" value="PROKAR_LIPOPROTEIN"/>
    <property type="match status" value="1"/>
</dbReference>
<dbReference type="GO" id="GO:0016787">
    <property type="term" value="F:hydrolase activity"/>
    <property type="evidence" value="ECO:0007669"/>
    <property type="project" value="UniProtKB-KW"/>
</dbReference>
<evidence type="ECO:0000313" key="2">
    <source>
        <dbReference type="EMBL" id="MCE7002345.1"/>
    </source>
</evidence>
<keyword evidence="3" id="KW-1185">Reference proteome</keyword>
<dbReference type="Pfam" id="PF00561">
    <property type="entry name" value="Abhydrolase_1"/>
    <property type="match status" value="1"/>
</dbReference>
<feature type="domain" description="AB hydrolase-1" evidence="1">
    <location>
        <begin position="80"/>
        <end position="252"/>
    </location>
</feature>
<protein>
    <submittedName>
        <fullName evidence="2">Alpha/beta fold hydrolase</fullName>
    </submittedName>
</protein>
<sequence>MRWAWGRAVAVLAIIGMLTGCGAWQMSRRPAEGLAWTACSDEVQCATLTVPVDWRAPEGPITAVNLVRLPATGDRLGSVVVNLGAGNGTNAMLARVPPALRELAGRFDIVVFDPPGLGRADNGTLIRCAPGPSVYGLVIDPSEAGWAAQSGANAAYDKSCREAAGHTYTHLTSWQIAHDLEALRAALGEDRLRYLGNSYGTSYGQAYADLFGPWVERMYLDGVADHTQPDLTAWLTDHARTQEEQLRRFSDWCAASTTCALHGIDPLAVWDKVADDSRAHIGVLIGLTPPRWPDLAAGLAAARDGDFSRFPKDLPPEPVGSVQPALLCHDFMPAMPEYREFLAIERRLREAAPRVGWLAGRMQLGRCVGVTDDPAYPPAPIKPRGLGPVLIGIGELDNNTPHLAAHRVVEQLSAHEGHAW</sequence>
<proteinExistence type="predicted"/>
<accession>A0ABS8Z3D3</accession>
<dbReference type="EMBL" id="JAJVCN010000001">
    <property type="protein sequence ID" value="MCE7002345.1"/>
    <property type="molecule type" value="Genomic_DNA"/>
</dbReference>
<dbReference type="Gene3D" id="3.40.50.1820">
    <property type="entry name" value="alpha/beta hydrolase"/>
    <property type="match status" value="1"/>
</dbReference>
<comment type="caution">
    <text evidence="2">The sequence shown here is derived from an EMBL/GenBank/DDBJ whole genome shotgun (WGS) entry which is preliminary data.</text>
</comment>
<gene>
    <name evidence="2" type="ORF">LWC34_05795</name>
</gene>
<keyword evidence="2" id="KW-0378">Hydrolase</keyword>
<dbReference type="RefSeq" id="WP_233723385.1">
    <property type="nucleotide sequence ID" value="NZ_JAJVCN010000001.1"/>
</dbReference>